<keyword evidence="2" id="KW-0238">DNA-binding</keyword>
<accession>A0A1W6ZZK9</accession>
<evidence type="ECO:0000259" key="4">
    <source>
        <dbReference type="PROSITE" id="PS01124"/>
    </source>
</evidence>
<protein>
    <recommendedName>
        <fullName evidence="4">HTH araC/xylS-type domain-containing protein</fullName>
    </recommendedName>
</protein>
<dbReference type="PANTHER" id="PTHR46796:SF14">
    <property type="entry name" value="TRANSCRIPTIONAL REGULATORY PROTEIN"/>
    <property type="match status" value="1"/>
</dbReference>
<dbReference type="PROSITE" id="PS01124">
    <property type="entry name" value="HTH_ARAC_FAMILY_2"/>
    <property type="match status" value="1"/>
</dbReference>
<keyword evidence="1" id="KW-0805">Transcription regulation</keyword>
<dbReference type="PRINTS" id="PR00032">
    <property type="entry name" value="HTHARAC"/>
</dbReference>
<evidence type="ECO:0000256" key="2">
    <source>
        <dbReference type="ARBA" id="ARBA00023125"/>
    </source>
</evidence>
<proteinExistence type="predicted"/>
<evidence type="ECO:0000256" key="3">
    <source>
        <dbReference type="ARBA" id="ARBA00023163"/>
    </source>
</evidence>
<dbReference type="EMBL" id="CP021112">
    <property type="protein sequence ID" value="ARQ02809.1"/>
    <property type="molecule type" value="Genomic_DNA"/>
</dbReference>
<dbReference type="InterPro" id="IPR050204">
    <property type="entry name" value="AraC_XylS_family_regulators"/>
</dbReference>
<dbReference type="KEGG" id="psin:CAK95_07225"/>
<dbReference type="PANTHER" id="PTHR46796">
    <property type="entry name" value="HTH-TYPE TRANSCRIPTIONAL ACTIVATOR RHAS-RELATED"/>
    <property type="match status" value="1"/>
</dbReference>
<dbReference type="InterPro" id="IPR020449">
    <property type="entry name" value="Tscrpt_reg_AraC-type_HTH"/>
</dbReference>
<evidence type="ECO:0000256" key="1">
    <source>
        <dbReference type="ARBA" id="ARBA00023015"/>
    </source>
</evidence>
<dbReference type="STRING" id="1235591.CAK95_07225"/>
<dbReference type="OrthoDB" id="9793400at2"/>
<dbReference type="GO" id="GO:0003700">
    <property type="term" value="F:DNA-binding transcription factor activity"/>
    <property type="evidence" value="ECO:0007669"/>
    <property type="project" value="InterPro"/>
</dbReference>
<evidence type="ECO:0000313" key="6">
    <source>
        <dbReference type="Proteomes" id="UP000194137"/>
    </source>
</evidence>
<dbReference type="Pfam" id="PF12833">
    <property type="entry name" value="HTH_18"/>
    <property type="match status" value="1"/>
</dbReference>
<gene>
    <name evidence="5" type="ORF">CAK95_07225</name>
</gene>
<dbReference type="InterPro" id="IPR018062">
    <property type="entry name" value="HTH_AraC-typ_CS"/>
</dbReference>
<dbReference type="SUPFAM" id="SSF46689">
    <property type="entry name" value="Homeodomain-like"/>
    <property type="match status" value="2"/>
</dbReference>
<dbReference type="AlphaFoldDB" id="A0A1W6ZZK9"/>
<dbReference type="PROSITE" id="PS00041">
    <property type="entry name" value="HTH_ARAC_FAMILY_1"/>
    <property type="match status" value="1"/>
</dbReference>
<dbReference type="InterPro" id="IPR009057">
    <property type="entry name" value="Homeodomain-like_sf"/>
</dbReference>
<dbReference type="Gene3D" id="1.10.10.60">
    <property type="entry name" value="Homeodomain-like"/>
    <property type="match status" value="2"/>
</dbReference>
<feature type="domain" description="HTH araC/xylS-type" evidence="4">
    <location>
        <begin position="184"/>
        <end position="282"/>
    </location>
</feature>
<keyword evidence="3" id="KW-0804">Transcription</keyword>
<keyword evidence="6" id="KW-1185">Reference proteome</keyword>
<dbReference type="GO" id="GO:0043565">
    <property type="term" value="F:sequence-specific DNA binding"/>
    <property type="evidence" value="ECO:0007669"/>
    <property type="project" value="InterPro"/>
</dbReference>
<name>A0A1W6ZZK9_9HYPH</name>
<sequence length="289" mass="32196">MGRLVGPPPLLAPDSMPDGVRLTRRWRHEAMKGALPALSDHVLATYYSAPRDLHWRSGENRIVARAQIDSISIIPQDHDGRWDIAGPIEVSHIFLTDARLQSCADGIANGKEVRLIDRAGFADPVAAGLMRMLSRESSPDIQSSRLFLDHAIDLLCVQLIRSHSSVSALATTTKRRGLADWQVKRVTDFMRERLDQDISLGELAGLVNLSRHHFCTSFRLATGQTPHERFMHLRIDRAREMLAASSASITEIALDVGYETPSAFTASFRKITAMTPSDYRREFSRSLAA</sequence>
<organism evidence="5 6">
    <name type="scientific">Pseudorhodoplanes sinuspersici</name>
    <dbReference type="NCBI Taxonomy" id="1235591"/>
    <lineage>
        <taxon>Bacteria</taxon>
        <taxon>Pseudomonadati</taxon>
        <taxon>Pseudomonadota</taxon>
        <taxon>Alphaproteobacteria</taxon>
        <taxon>Hyphomicrobiales</taxon>
        <taxon>Pseudorhodoplanes</taxon>
    </lineage>
</organism>
<dbReference type="SMART" id="SM00342">
    <property type="entry name" value="HTH_ARAC"/>
    <property type="match status" value="1"/>
</dbReference>
<dbReference type="Proteomes" id="UP000194137">
    <property type="component" value="Chromosome"/>
</dbReference>
<dbReference type="InterPro" id="IPR018060">
    <property type="entry name" value="HTH_AraC"/>
</dbReference>
<evidence type="ECO:0000313" key="5">
    <source>
        <dbReference type="EMBL" id="ARQ02809.1"/>
    </source>
</evidence>
<reference evidence="5 6" key="1">
    <citation type="submission" date="2017-05" db="EMBL/GenBank/DDBJ databases">
        <title>Full genome sequence of Pseudorhodoplanes sinuspersici.</title>
        <authorList>
            <person name="Dastgheib S.M.M."/>
            <person name="Shavandi M."/>
            <person name="Tirandaz H."/>
        </authorList>
    </citation>
    <scope>NUCLEOTIDE SEQUENCE [LARGE SCALE GENOMIC DNA]</scope>
    <source>
        <strain evidence="5 6">RIPI110</strain>
    </source>
</reference>